<reference evidence="1" key="1">
    <citation type="submission" date="2025-08" db="UniProtKB">
        <authorList>
            <consortium name="Ensembl"/>
        </authorList>
    </citation>
    <scope>IDENTIFICATION</scope>
</reference>
<keyword evidence="2" id="KW-1185">Reference proteome</keyword>
<reference evidence="1" key="2">
    <citation type="submission" date="2025-09" db="UniProtKB">
        <authorList>
            <consortium name="Ensembl"/>
        </authorList>
    </citation>
    <scope>IDENTIFICATION</scope>
</reference>
<accession>A0A9J7XN51</accession>
<sequence length="231" mass="25113">MAPLPLPEEGGVENLENLDKRVVFSISGSQEGMESHGRPNIRPQSSSSFTCWPYSCTLSQPVEPGKRCTAHSDTSPVCSQAAQVGSLCSTLLPNCGYGGGSVGPNRTVSGYLASATQPVSLASADHHSWLCDSVRLASPQVQRHLLHNSEGGRCYCLACGDRSPTDEGCDRANPSNRHEDGVFQPLLHCTQEWQWVMTNLGPASLEPARIQNITYVMYMYIPKIYLHHIGN</sequence>
<dbReference type="Proteomes" id="UP001108240">
    <property type="component" value="Unplaced"/>
</dbReference>
<evidence type="ECO:0000313" key="2">
    <source>
        <dbReference type="Proteomes" id="UP001108240"/>
    </source>
</evidence>
<dbReference type="Ensembl" id="ENSCCRT00000138638.1">
    <property type="protein sequence ID" value="ENSCCRP00000108198.1"/>
    <property type="gene ID" value="ENSCCRG00000072416.1"/>
</dbReference>
<evidence type="ECO:0000313" key="1">
    <source>
        <dbReference type="Ensembl" id="ENSCCRP00000108198.1"/>
    </source>
</evidence>
<dbReference type="AlphaFoldDB" id="A0A9J7XN51"/>
<proteinExistence type="predicted"/>
<protein>
    <submittedName>
        <fullName evidence="1">Uncharacterized protein</fullName>
    </submittedName>
</protein>
<organism evidence="1 2">
    <name type="scientific">Cyprinus carpio carpio</name>
    <dbReference type="NCBI Taxonomy" id="630221"/>
    <lineage>
        <taxon>Eukaryota</taxon>
        <taxon>Metazoa</taxon>
        <taxon>Chordata</taxon>
        <taxon>Craniata</taxon>
        <taxon>Vertebrata</taxon>
        <taxon>Euteleostomi</taxon>
        <taxon>Actinopterygii</taxon>
        <taxon>Neopterygii</taxon>
        <taxon>Teleostei</taxon>
        <taxon>Ostariophysi</taxon>
        <taxon>Cypriniformes</taxon>
        <taxon>Cyprinidae</taxon>
        <taxon>Cyprininae</taxon>
        <taxon>Cyprinus</taxon>
    </lineage>
</organism>
<name>A0A9J7XN51_CYPCA</name>